<dbReference type="Gene3D" id="3.40.718.10">
    <property type="entry name" value="Isopropylmalate Dehydrogenase"/>
    <property type="match status" value="1"/>
</dbReference>
<evidence type="ECO:0000313" key="12">
    <source>
        <dbReference type="Proteomes" id="UP000076420"/>
    </source>
</evidence>
<evidence type="ECO:0000256" key="4">
    <source>
        <dbReference type="ARBA" id="ARBA00022516"/>
    </source>
</evidence>
<dbReference type="EC" id="2.3.1.274" evidence="9"/>
<dbReference type="SUPFAM" id="SSF53659">
    <property type="entry name" value="Isocitrate/Isopropylmalate dehydrogenase-like"/>
    <property type="match status" value="1"/>
</dbReference>
<dbReference type="PANTHER" id="PTHR30100">
    <property type="entry name" value="FATTY ACID/PHOSPHOLIPID SYNTHESIS PROTEIN PLSX"/>
    <property type="match status" value="1"/>
</dbReference>
<evidence type="ECO:0000256" key="6">
    <source>
        <dbReference type="ARBA" id="ARBA00023098"/>
    </source>
</evidence>
<dbReference type="HAMAP" id="MF_00019">
    <property type="entry name" value="PlsX"/>
    <property type="match status" value="1"/>
</dbReference>
<dbReference type="EnsemblMetazoa" id="BGLB023313-RA">
    <property type="protein sequence ID" value="BGLB023313-PA"/>
    <property type="gene ID" value="BGLB023313"/>
</dbReference>
<dbReference type="GO" id="GO:0005737">
    <property type="term" value="C:cytoplasm"/>
    <property type="evidence" value="ECO:0007669"/>
    <property type="project" value="UniProtKB-SubCell"/>
</dbReference>
<keyword evidence="5" id="KW-0808">Transferase</keyword>
<keyword evidence="3" id="KW-0963">Cytoplasm</keyword>
<sequence length="222" mass="23826">MAIDAAKQGETDGIVSCGNTGALMVMSKAFIGTLKDIDRPAILAVMPTMKNDLAMLDLGANIMCDAEILSQFAIMGNAYSKVVMQIESPSVAILNVGSESTKGKPEIKQAAAILQNNKNINFVGYIEPDEMFYGNVDVIITDGFSGNISLKTAEGVSMLIKNIVKEEAASMPFYEKIGFSIAKTFFKRINQRVDRRNFNGGPLLGIDSVVVKSHGSADSIAF</sequence>
<dbReference type="PANTHER" id="PTHR30100:SF1">
    <property type="entry name" value="PHOSPHATE ACYLTRANSFERASE"/>
    <property type="match status" value="1"/>
</dbReference>
<evidence type="ECO:0000256" key="8">
    <source>
        <dbReference type="ARBA" id="ARBA00023264"/>
    </source>
</evidence>
<dbReference type="AlphaFoldDB" id="A0A2C9KTB0"/>
<protein>
    <recommendedName>
        <fullName evidence="9">phosphate acyltransferase</fullName>
        <ecNumber evidence="9">2.3.1.274</ecNumber>
    </recommendedName>
</protein>
<evidence type="ECO:0000256" key="9">
    <source>
        <dbReference type="ARBA" id="ARBA00024069"/>
    </source>
</evidence>
<evidence type="ECO:0000256" key="7">
    <source>
        <dbReference type="ARBA" id="ARBA00023209"/>
    </source>
</evidence>
<organism evidence="11 12">
    <name type="scientific">Biomphalaria glabrata</name>
    <name type="common">Bloodfluke planorb</name>
    <name type="synonym">Freshwater snail</name>
    <dbReference type="NCBI Taxonomy" id="6526"/>
    <lineage>
        <taxon>Eukaryota</taxon>
        <taxon>Metazoa</taxon>
        <taxon>Spiralia</taxon>
        <taxon>Lophotrochozoa</taxon>
        <taxon>Mollusca</taxon>
        <taxon>Gastropoda</taxon>
        <taxon>Heterobranchia</taxon>
        <taxon>Euthyneura</taxon>
        <taxon>Panpulmonata</taxon>
        <taxon>Hygrophila</taxon>
        <taxon>Lymnaeoidea</taxon>
        <taxon>Planorbidae</taxon>
        <taxon>Biomphalaria</taxon>
    </lineage>
</organism>
<evidence type="ECO:0000256" key="1">
    <source>
        <dbReference type="ARBA" id="ARBA00001232"/>
    </source>
</evidence>
<dbReference type="InterPro" id="IPR003664">
    <property type="entry name" value="FA_synthesis"/>
</dbReference>
<comment type="subcellular location">
    <subcellularLocation>
        <location evidence="2">Cytoplasm</location>
    </subcellularLocation>
</comment>
<dbReference type="KEGG" id="bgt:106069553"/>
<name>A0A2C9KTB0_BIOGL</name>
<dbReference type="InterPro" id="IPR012281">
    <property type="entry name" value="Phospholipid_synth_PlsX-like"/>
</dbReference>
<dbReference type="Proteomes" id="UP000076420">
    <property type="component" value="Unassembled WGS sequence"/>
</dbReference>
<proteinExistence type="inferred from homology"/>
<dbReference type="Pfam" id="PF02504">
    <property type="entry name" value="FA_synthesis"/>
    <property type="match status" value="1"/>
</dbReference>
<dbReference type="GO" id="GO:0008654">
    <property type="term" value="P:phospholipid biosynthetic process"/>
    <property type="evidence" value="ECO:0007669"/>
    <property type="project" value="UniProtKB-KW"/>
</dbReference>
<comment type="subunit">
    <text evidence="10">Homodimer. Probably interacts with PlsY.</text>
</comment>
<comment type="catalytic activity">
    <reaction evidence="1">
        <text>a fatty acyl-[ACP] + phosphate = an acyl phosphate + holo-[ACP]</text>
        <dbReference type="Rhea" id="RHEA:42292"/>
        <dbReference type="Rhea" id="RHEA-COMP:9685"/>
        <dbReference type="Rhea" id="RHEA-COMP:14125"/>
        <dbReference type="ChEBI" id="CHEBI:43474"/>
        <dbReference type="ChEBI" id="CHEBI:59918"/>
        <dbReference type="ChEBI" id="CHEBI:64479"/>
        <dbReference type="ChEBI" id="CHEBI:138651"/>
        <dbReference type="EC" id="2.3.1.274"/>
    </reaction>
</comment>
<accession>A0A2C9KTB0</accession>
<dbReference type="NCBIfam" id="TIGR00182">
    <property type="entry name" value="plsX"/>
    <property type="match status" value="1"/>
</dbReference>
<keyword evidence="8" id="KW-1208">Phospholipid metabolism</keyword>
<evidence type="ECO:0000256" key="3">
    <source>
        <dbReference type="ARBA" id="ARBA00022490"/>
    </source>
</evidence>
<dbReference type="GO" id="GO:0006633">
    <property type="term" value="P:fatty acid biosynthetic process"/>
    <property type="evidence" value="ECO:0007669"/>
    <property type="project" value="InterPro"/>
</dbReference>
<keyword evidence="7" id="KW-0594">Phospholipid biosynthesis</keyword>
<gene>
    <name evidence="11" type="primary">106069553</name>
</gene>
<evidence type="ECO:0000256" key="2">
    <source>
        <dbReference type="ARBA" id="ARBA00004496"/>
    </source>
</evidence>
<dbReference type="VEuPathDB" id="VectorBase:BGLB023313"/>
<evidence type="ECO:0000313" key="11">
    <source>
        <dbReference type="EnsemblMetazoa" id="BGLB023313-PA"/>
    </source>
</evidence>
<keyword evidence="6" id="KW-0443">Lipid metabolism</keyword>
<reference evidence="11" key="1">
    <citation type="submission" date="2020-05" db="UniProtKB">
        <authorList>
            <consortium name="EnsemblMetazoa"/>
        </authorList>
    </citation>
    <scope>IDENTIFICATION</scope>
    <source>
        <strain evidence="11">BB02</strain>
    </source>
</reference>
<dbReference type="GO" id="GO:0043811">
    <property type="term" value="F:phosphate:acyl-[acyl carrier protein] acyltransferase activity"/>
    <property type="evidence" value="ECO:0007669"/>
    <property type="project" value="UniProtKB-EC"/>
</dbReference>
<keyword evidence="4" id="KW-0444">Lipid biosynthesis</keyword>
<evidence type="ECO:0000256" key="10">
    <source>
        <dbReference type="ARBA" id="ARBA00046608"/>
    </source>
</evidence>
<evidence type="ECO:0000256" key="5">
    <source>
        <dbReference type="ARBA" id="ARBA00022679"/>
    </source>
</evidence>